<dbReference type="EMBL" id="CAJVRM010000306">
    <property type="protein sequence ID" value="CAG8979294.1"/>
    <property type="molecule type" value="Genomic_DNA"/>
</dbReference>
<dbReference type="GO" id="GO:0010333">
    <property type="term" value="F:terpene synthase activity"/>
    <property type="evidence" value="ECO:0007669"/>
    <property type="project" value="InterPro"/>
</dbReference>
<comment type="cofactor">
    <cofactor evidence="1 4">
        <name>Mg(2+)</name>
        <dbReference type="ChEBI" id="CHEBI:18420"/>
    </cofactor>
</comment>
<sequence>MIASSISKSQFGVLSRPFRSHVIPFAKQTRSPIAFSQSRLLKTITLRERHSETLKLPDLFERWMSRVPIVHPNYKTVTEQSVEICGYDRQQIDKLHRVNFGSWPAIMVPDVSEERLRVVADSIVWVFLFDDLFDEGPMRLDYKKRIEYASDMMSVLTNPQRKHKFPPSSEPLKIVLADIHNRLLENSEYPLGATTRWLDHLLHYIKSLQNLVIFEPSKGLKDSLRRYMEYKADINGIPPLFSAVELASSLHIPDEVFEHPAMKRLERVGQDMETLQAHQLPKNSLITLTMASQNGYHENIIWLLGHHGLSVQESYDKVQVLLRGCFKAWYLALAELPSWGEAVDRDVGRYIRGIENVVLGLAHFSFQTPRYFGCHREEVRRTRELKWSDREVLYTAFTSEKK</sequence>
<dbReference type="AlphaFoldDB" id="A0A9N9LQ71"/>
<evidence type="ECO:0000313" key="5">
    <source>
        <dbReference type="EMBL" id="CAG8979294.1"/>
    </source>
</evidence>
<dbReference type="Gene3D" id="1.10.600.10">
    <property type="entry name" value="Farnesyl Diphosphate Synthase"/>
    <property type="match status" value="1"/>
</dbReference>
<comment type="similarity">
    <text evidence="2 4">Belongs to the terpene synthase family.</text>
</comment>
<keyword evidence="4" id="KW-0479">Metal-binding</keyword>
<evidence type="ECO:0000256" key="3">
    <source>
        <dbReference type="ARBA" id="ARBA00022842"/>
    </source>
</evidence>
<name>A0A9N9LQ71_9HELO</name>
<gene>
    <name evidence="5" type="ORF">HYALB_00012677</name>
</gene>
<dbReference type="Proteomes" id="UP000701801">
    <property type="component" value="Unassembled WGS sequence"/>
</dbReference>
<evidence type="ECO:0000256" key="1">
    <source>
        <dbReference type="ARBA" id="ARBA00001946"/>
    </source>
</evidence>
<dbReference type="SUPFAM" id="SSF48576">
    <property type="entry name" value="Terpenoid synthases"/>
    <property type="match status" value="1"/>
</dbReference>
<evidence type="ECO:0000256" key="4">
    <source>
        <dbReference type="RuleBase" id="RU366034"/>
    </source>
</evidence>
<evidence type="ECO:0000313" key="6">
    <source>
        <dbReference type="Proteomes" id="UP000701801"/>
    </source>
</evidence>
<reference evidence="5" key="1">
    <citation type="submission" date="2021-07" db="EMBL/GenBank/DDBJ databases">
        <authorList>
            <person name="Durling M."/>
        </authorList>
    </citation>
    <scope>NUCLEOTIDE SEQUENCE</scope>
</reference>
<accession>A0A9N9LQ71</accession>
<dbReference type="GO" id="GO:0046872">
    <property type="term" value="F:metal ion binding"/>
    <property type="evidence" value="ECO:0007669"/>
    <property type="project" value="UniProtKB-KW"/>
</dbReference>
<dbReference type="GO" id="GO:0008299">
    <property type="term" value="P:isoprenoid biosynthetic process"/>
    <property type="evidence" value="ECO:0007669"/>
    <property type="project" value="UniProtKB-ARBA"/>
</dbReference>
<evidence type="ECO:0000256" key="2">
    <source>
        <dbReference type="ARBA" id="ARBA00006333"/>
    </source>
</evidence>
<keyword evidence="6" id="KW-1185">Reference proteome</keyword>
<dbReference type="PANTHER" id="PTHR35201:SF4">
    <property type="entry name" value="BETA-PINACENE SYNTHASE-RELATED"/>
    <property type="match status" value="1"/>
</dbReference>
<dbReference type="Pfam" id="PF19086">
    <property type="entry name" value="Terpene_syn_C_2"/>
    <property type="match status" value="1"/>
</dbReference>
<proteinExistence type="inferred from homology"/>
<protein>
    <recommendedName>
        <fullName evidence="4">Terpene synthase</fullName>
        <ecNumber evidence="4">4.2.3.-</ecNumber>
    </recommendedName>
</protein>
<dbReference type="EC" id="4.2.3.-" evidence="4"/>
<dbReference type="PANTHER" id="PTHR35201">
    <property type="entry name" value="TERPENE SYNTHASE"/>
    <property type="match status" value="1"/>
</dbReference>
<dbReference type="OrthoDB" id="2861623at2759"/>
<dbReference type="InterPro" id="IPR034686">
    <property type="entry name" value="Terpene_cyclase-like_2"/>
</dbReference>
<keyword evidence="4" id="KW-0456">Lyase</keyword>
<organism evidence="5 6">
    <name type="scientific">Hymenoscyphus albidus</name>
    <dbReference type="NCBI Taxonomy" id="595503"/>
    <lineage>
        <taxon>Eukaryota</taxon>
        <taxon>Fungi</taxon>
        <taxon>Dikarya</taxon>
        <taxon>Ascomycota</taxon>
        <taxon>Pezizomycotina</taxon>
        <taxon>Leotiomycetes</taxon>
        <taxon>Helotiales</taxon>
        <taxon>Helotiaceae</taxon>
        <taxon>Hymenoscyphus</taxon>
    </lineage>
</organism>
<dbReference type="InterPro" id="IPR008949">
    <property type="entry name" value="Isoprenoid_synthase_dom_sf"/>
</dbReference>
<keyword evidence="3 4" id="KW-0460">Magnesium</keyword>
<comment type="caution">
    <text evidence="5">The sequence shown here is derived from an EMBL/GenBank/DDBJ whole genome shotgun (WGS) entry which is preliminary data.</text>
</comment>